<evidence type="ECO:0000313" key="2">
    <source>
        <dbReference type="EMBL" id="PZQ47787.1"/>
    </source>
</evidence>
<dbReference type="Gene3D" id="1.10.1200.10">
    <property type="entry name" value="ACP-like"/>
    <property type="match status" value="1"/>
</dbReference>
<dbReference type="SUPFAM" id="SSF47336">
    <property type="entry name" value="ACP-like"/>
    <property type="match status" value="1"/>
</dbReference>
<sequence length="78" mass="8447">MSLTSDRLIRFLKDTLRLDGEVTPESALFTSGALDSVAMLSLISFVEQEAAIQVRTEQVTLDNFDTPGRIVAFANAAA</sequence>
<comment type="caution">
    <text evidence="2">The sequence shown here is derived from an EMBL/GenBank/DDBJ whole genome shotgun (WGS) entry which is preliminary data.</text>
</comment>
<dbReference type="AlphaFoldDB" id="A0A2W5PST9"/>
<protein>
    <submittedName>
        <fullName evidence="2">Phosphopantetheine-containing protein</fullName>
    </submittedName>
</protein>
<organism evidence="2 3">
    <name type="scientific">Rhodovulum sulfidophilum</name>
    <name type="common">Rhodobacter sulfidophilus</name>
    <dbReference type="NCBI Taxonomy" id="35806"/>
    <lineage>
        <taxon>Bacteria</taxon>
        <taxon>Pseudomonadati</taxon>
        <taxon>Pseudomonadota</taxon>
        <taxon>Alphaproteobacteria</taxon>
        <taxon>Rhodobacterales</taxon>
        <taxon>Paracoccaceae</taxon>
        <taxon>Rhodovulum</taxon>
    </lineage>
</organism>
<dbReference type="PROSITE" id="PS50075">
    <property type="entry name" value="CARRIER"/>
    <property type="match status" value="1"/>
</dbReference>
<feature type="domain" description="Carrier" evidence="1">
    <location>
        <begin position="2"/>
        <end position="78"/>
    </location>
</feature>
<dbReference type="InterPro" id="IPR009081">
    <property type="entry name" value="PP-bd_ACP"/>
</dbReference>
<name>A0A2W5PST9_RHOSU</name>
<dbReference type="EMBL" id="QFPW01000015">
    <property type="protein sequence ID" value="PZQ47787.1"/>
    <property type="molecule type" value="Genomic_DNA"/>
</dbReference>
<proteinExistence type="predicted"/>
<accession>A0A2W5PST9</accession>
<evidence type="ECO:0000259" key="1">
    <source>
        <dbReference type="PROSITE" id="PS50075"/>
    </source>
</evidence>
<dbReference type="Proteomes" id="UP000249185">
    <property type="component" value="Unassembled WGS sequence"/>
</dbReference>
<evidence type="ECO:0000313" key="3">
    <source>
        <dbReference type="Proteomes" id="UP000249185"/>
    </source>
</evidence>
<gene>
    <name evidence="2" type="ORF">DI556_16375</name>
</gene>
<dbReference type="InterPro" id="IPR036736">
    <property type="entry name" value="ACP-like_sf"/>
</dbReference>
<reference evidence="2 3" key="1">
    <citation type="submission" date="2017-08" db="EMBL/GenBank/DDBJ databases">
        <title>Infants hospitalized years apart are colonized by the same room-sourced microbial strains.</title>
        <authorList>
            <person name="Brooks B."/>
            <person name="Olm M.R."/>
            <person name="Firek B.A."/>
            <person name="Baker R."/>
            <person name="Thomas B.C."/>
            <person name="Morowitz M.J."/>
            <person name="Banfield J.F."/>
        </authorList>
    </citation>
    <scope>NUCLEOTIDE SEQUENCE [LARGE SCALE GENOMIC DNA]</scope>
    <source>
        <strain evidence="2">S2_005_002_R2_34</strain>
    </source>
</reference>